<sequence length="575" mass="64757">LPNNNENSIPRLYFINKCLDMVPKNSPPHKDLYQNLFSQKPFSFMSPVIIRILKCEETKGAFITLIKNPNQIFTLSSRLNLISECLNVQGIDSTMSTLCCDIIQKTFFVKLSFPELAKNFKYVVEVLSDTKAIVLQTICAIAFLKEFAKQFWDHSIQEDIMQPIKFDATKIGDLDTNALIQEVNTSMDLTDSLIYSFKIYFLRELRDKGLSMNEVRTFCEAQQQILPWLGDLPWDSKNESRLPFNPYWCLKDYVAVEKSFTTLHNLNDKASFNSFFASLKKKESTDKPLIALMGFIISRLHVIRATRDWTEEEEKVVEFLKGKVEHSSTPSTIYKQTIKSIISNNHPLLGINPNVTNSELLVKSVIGHVIALHASIPAESNPLSYMLHNLNNCSDLFIPTCVSDIESLIISAVVQSGQVTRYSCECGYKYVIADCGQAYSIGTCPECKKTIGGHNHRSAPGQKRLDASPIANTIAAKDKPGYIMESESPSMVHSLRSLTPVSYRILHLFIHAIIGAWAHTPTGKSFLGNNNRENTDASAYCMGHITNDWNTLLRILNTSHESLALLLEAFSSTKK</sequence>
<comment type="caution">
    <text evidence="1">The sequence shown here is derived from an EMBL/GenBank/DDBJ whole genome shotgun (WGS) entry which is preliminary data.</text>
</comment>
<organism evidence="1 2">
    <name type="scientific">Racocetra persica</name>
    <dbReference type="NCBI Taxonomy" id="160502"/>
    <lineage>
        <taxon>Eukaryota</taxon>
        <taxon>Fungi</taxon>
        <taxon>Fungi incertae sedis</taxon>
        <taxon>Mucoromycota</taxon>
        <taxon>Glomeromycotina</taxon>
        <taxon>Glomeromycetes</taxon>
        <taxon>Diversisporales</taxon>
        <taxon>Gigasporaceae</taxon>
        <taxon>Racocetra</taxon>
    </lineage>
</organism>
<keyword evidence="2" id="KW-1185">Reference proteome</keyword>
<proteinExistence type="predicted"/>
<accession>A0ACA9RJT7</accession>
<evidence type="ECO:0000313" key="1">
    <source>
        <dbReference type="EMBL" id="CAG8795340.1"/>
    </source>
</evidence>
<name>A0ACA9RJT7_9GLOM</name>
<protein>
    <submittedName>
        <fullName evidence="1">34869_t:CDS:1</fullName>
    </submittedName>
</protein>
<dbReference type="Proteomes" id="UP000789920">
    <property type="component" value="Unassembled WGS sequence"/>
</dbReference>
<feature type="non-terminal residue" evidence="1">
    <location>
        <position position="1"/>
    </location>
</feature>
<reference evidence="1" key="1">
    <citation type="submission" date="2021-06" db="EMBL/GenBank/DDBJ databases">
        <authorList>
            <person name="Kallberg Y."/>
            <person name="Tangrot J."/>
            <person name="Rosling A."/>
        </authorList>
    </citation>
    <scope>NUCLEOTIDE SEQUENCE</scope>
    <source>
        <strain evidence="1">MA461A</strain>
    </source>
</reference>
<evidence type="ECO:0000313" key="2">
    <source>
        <dbReference type="Proteomes" id="UP000789920"/>
    </source>
</evidence>
<gene>
    <name evidence="1" type="ORF">RPERSI_LOCUS19937</name>
</gene>
<dbReference type="EMBL" id="CAJVQC010055422">
    <property type="protein sequence ID" value="CAG8795340.1"/>
    <property type="molecule type" value="Genomic_DNA"/>
</dbReference>